<accession>A0A952FKN8</accession>
<gene>
    <name evidence="6" type="ORF">JF625_14715</name>
</gene>
<evidence type="ECO:0000256" key="1">
    <source>
        <dbReference type="ARBA" id="ARBA00009437"/>
    </source>
</evidence>
<evidence type="ECO:0000259" key="5">
    <source>
        <dbReference type="PROSITE" id="PS50931"/>
    </source>
</evidence>
<comment type="similarity">
    <text evidence="1">Belongs to the LysR transcriptional regulatory family.</text>
</comment>
<dbReference type="PANTHER" id="PTHR30537:SF1">
    <property type="entry name" value="HTH-TYPE TRANSCRIPTIONAL REGULATOR PGRR"/>
    <property type="match status" value="1"/>
</dbReference>
<dbReference type="PROSITE" id="PS50931">
    <property type="entry name" value="HTH_LYSR"/>
    <property type="match status" value="1"/>
</dbReference>
<dbReference type="CDD" id="cd08474">
    <property type="entry name" value="PBP2_CrgA_like_5"/>
    <property type="match status" value="1"/>
</dbReference>
<dbReference type="Pfam" id="PF03466">
    <property type="entry name" value="LysR_substrate"/>
    <property type="match status" value="1"/>
</dbReference>
<comment type="caution">
    <text evidence="6">The sequence shown here is derived from an EMBL/GenBank/DDBJ whole genome shotgun (WGS) entry which is preliminary data.</text>
</comment>
<dbReference type="EMBL" id="JAEKLZ010000212">
    <property type="protein sequence ID" value="MBW8726392.1"/>
    <property type="molecule type" value="Genomic_DNA"/>
</dbReference>
<keyword evidence="4" id="KW-0804">Transcription</keyword>
<feature type="domain" description="HTH lysR-type" evidence="5">
    <location>
        <begin position="1"/>
        <end position="61"/>
    </location>
</feature>
<dbReference type="SUPFAM" id="SSF53850">
    <property type="entry name" value="Periplasmic binding protein-like II"/>
    <property type="match status" value="1"/>
</dbReference>
<evidence type="ECO:0000256" key="3">
    <source>
        <dbReference type="ARBA" id="ARBA00023125"/>
    </source>
</evidence>
<organism evidence="6 7">
    <name type="scientific">Inquilinus limosus</name>
    <dbReference type="NCBI Taxonomy" id="171674"/>
    <lineage>
        <taxon>Bacteria</taxon>
        <taxon>Pseudomonadati</taxon>
        <taxon>Pseudomonadota</taxon>
        <taxon>Alphaproteobacteria</taxon>
        <taxon>Rhodospirillales</taxon>
        <taxon>Rhodospirillaceae</taxon>
        <taxon>Inquilinus</taxon>
    </lineage>
</organism>
<dbReference type="GO" id="GO:0006351">
    <property type="term" value="P:DNA-templated transcription"/>
    <property type="evidence" value="ECO:0007669"/>
    <property type="project" value="TreeGrafter"/>
</dbReference>
<dbReference type="InterPro" id="IPR036388">
    <property type="entry name" value="WH-like_DNA-bd_sf"/>
</dbReference>
<dbReference type="AlphaFoldDB" id="A0A952FKN8"/>
<evidence type="ECO:0000256" key="2">
    <source>
        <dbReference type="ARBA" id="ARBA00023015"/>
    </source>
</evidence>
<dbReference type="Gene3D" id="1.10.10.10">
    <property type="entry name" value="Winged helix-like DNA-binding domain superfamily/Winged helix DNA-binding domain"/>
    <property type="match status" value="1"/>
</dbReference>
<dbReference type="PANTHER" id="PTHR30537">
    <property type="entry name" value="HTH-TYPE TRANSCRIPTIONAL REGULATOR"/>
    <property type="match status" value="1"/>
</dbReference>
<dbReference type="SUPFAM" id="SSF46785">
    <property type="entry name" value="Winged helix' DNA-binding domain"/>
    <property type="match status" value="1"/>
</dbReference>
<dbReference type="GO" id="GO:0003700">
    <property type="term" value="F:DNA-binding transcription factor activity"/>
    <property type="evidence" value="ECO:0007669"/>
    <property type="project" value="InterPro"/>
</dbReference>
<proteinExistence type="inferred from homology"/>
<dbReference type="InterPro" id="IPR005119">
    <property type="entry name" value="LysR_subst-bd"/>
</dbReference>
<protein>
    <submittedName>
        <fullName evidence="6">LysR family transcriptional regulator</fullName>
    </submittedName>
</protein>
<dbReference type="InterPro" id="IPR000847">
    <property type="entry name" value="LysR_HTH_N"/>
</dbReference>
<keyword evidence="2" id="KW-0805">Transcription regulation</keyword>
<evidence type="ECO:0000313" key="6">
    <source>
        <dbReference type="EMBL" id="MBW8726392.1"/>
    </source>
</evidence>
<dbReference type="InterPro" id="IPR036390">
    <property type="entry name" value="WH_DNA-bd_sf"/>
</dbReference>
<dbReference type="FunFam" id="1.10.10.10:FF:000001">
    <property type="entry name" value="LysR family transcriptional regulator"/>
    <property type="match status" value="1"/>
</dbReference>
<sequence>MRGSDYAELRAFAAVAEAASFSRAAKRLGVSPSALSQTLRGLEERLGVRLLNRTTRSVTPTEAGERLLDRLRPLFAEFDQAVQEVNRFRDAPAGRLRINVPHFAATHLVGPAIGPFQRAHPGVELEVVVDDTITDIVAGRFDAGIRLGETLERDMVAVPLTGALELAAVATPEYFAEHGVPESPADLHRHRCLRFRWPGGGDLYRWEFEKGGREVVLAVDGPLVVNDAALMLQAALGGAGIAYLLDRQAQSDIEAGRLLRVLRDWSPRFPGFHLYHPGRRQVPPALRAFIDVLRSPE</sequence>
<dbReference type="Proteomes" id="UP000700706">
    <property type="component" value="Unassembled WGS sequence"/>
</dbReference>
<keyword evidence="3" id="KW-0238">DNA-binding</keyword>
<name>A0A952FKN8_9PROT</name>
<evidence type="ECO:0000313" key="7">
    <source>
        <dbReference type="Proteomes" id="UP000700706"/>
    </source>
</evidence>
<reference evidence="6" key="1">
    <citation type="submission" date="2020-06" db="EMBL/GenBank/DDBJ databases">
        <title>Stable isotope informed genome-resolved metagenomics uncovers potential trophic interactions in rhizosphere soil.</title>
        <authorList>
            <person name="Starr E.P."/>
            <person name="Shi S."/>
            <person name="Blazewicz S.J."/>
            <person name="Koch B.J."/>
            <person name="Probst A.J."/>
            <person name="Hungate B.A."/>
            <person name="Pett-Ridge J."/>
            <person name="Firestone M.K."/>
            <person name="Banfield J.F."/>
        </authorList>
    </citation>
    <scope>NUCLEOTIDE SEQUENCE</scope>
    <source>
        <strain evidence="6">YM_69_17</strain>
    </source>
</reference>
<dbReference type="PRINTS" id="PR00039">
    <property type="entry name" value="HTHLYSR"/>
</dbReference>
<dbReference type="Gene3D" id="3.40.190.290">
    <property type="match status" value="1"/>
</dbReference>
<dbReference type="InterPro" id="IPR058163">
    <property type="entry name" value="LysR-type_TF_proteobact-type"/>
</dbReference>
<evidence type="ECO:0000256" key="4">
    <source>
        <dbReference type="ARBA" id="ARBA00023163"/>
    </source>
</evidence>
<dbReference type="GO" id="GO:0043565">
    <property type="term" value="F:sequence-specific DNA binding"/>
    <property type="evidence" value="ECO:0007669"/>
    <property type="project" value="TreeGrafter"/>
</dbReference>
<dbReference type="Pfam" id="PF00126">
    <property type="entry name" value="HTH_1"/>
    <property type="match status" value="1"/>
</dbReference>